<dbReference type="GO" id="GO:0003885">
    <property type="term" value="F:D-arabinono-1,4-lactone oxidase activity"/>
    <property type="evidence" value="ECO:0007669"/>
    <property type="project" value="InterPro"/>
</dbReference>
<keyword evidence="1" id="KW-0560">Oxidoreductase</keyword>
<dbReference type="PANTHER" id="PTHR43762">
    <property type="entry name" value="L-GULONOLACTONE OXIDASE"/>
    <property type="match status" value="1"/>
</dbReference>
<gene>
    <name evidence="3" type="ORF">JAAARDRAFT_60628</name>
</gene>
<accession>A0A067PIE0</accession>
<dbReference type="HOGENOM" id="CLU_014049_2_0_1"/>
<dbReference type="STRING" id="933084.A0A067PIE0"/>
<dbReference type="InterPro" id="IPR036318">
    <property type="entry name" value="FAD-bd_PCMH-like_sf"/>
</dbReference>
<dbReference type="InterPro" id="IPR016166">
    <property type="entry name" value="FAD-bd_PCMH"/>
</dbReference>
<dbReference type="Gene3D" id="3.30.70.2520">
    <property type="match status" value="1"/>
</dbReference>
<evidence type="ECO:0000313" key="4">
    <source>
        <dbReference type="Proteomes" id="UP000027265"/>
    </source>
</evidence>
<dbReference type="SUPFAM" id="SSF56176">
    <property type="entry name" value="FAD-binding/transporter-associated domain-like"/>
    <property type="match status" value="1"/>
</dbReference>
<sequence length="673" mass="76333">MVATQIESEETPNTPPMAEAEAIQEFVNLDQIQAELIAAIQESPEFDELRPVLALMENVENPEIDDMLALNEAIAEINAIGLESNGPHYIHEVAAVPWSFKWNQIDVPPLKTGESAVEEMVFSGPSTFRNWGLTVEFKPSQTLIVRSVEGVCKVVKWAEDNGKKVRVAGFRHTWSDLYGTDGDVIMMFLPYSTLTQLPYKDPPNDWRTELSDIELVTSVAGREPPEGHTFCKVMAGTTNEQFRAWCYKRKTWCIPLNVIMVEITFGGSNATMSHGSGFSTTTLSDLVVEICYVDCHGVLQTVNDPKELRAASGCFGLLGVVVSITLQLDQMGIAEMVPVHLDLLFAIPPPKNPRPEVDALIKSRWPNIDQPKLEEARLKFIKRCKEDYYLEWFWFPGSTLCWVNSWKKRGISSQQDMGLQAYPGDGWFGKKGQEKSSSWADTLFNSSAFKKLWPWGQVWVFSLGAMCSLPKRTVKNPIKTYVSEALHFRRGIQNFRCRDTEWEIPIPAKDGERDYNLIQVAWWDGICEIFSRPDAPVRVALEMRLTGGSDVLLAPQYGNDNGTISIEVLTTIPKSEKEEKGWKSFMQQIVDKWTSYKDGEGKSLNTRPHWAKEWSGLKVHEMPIEEYLKEVAYKDAFPQFRDEFESIVQKRGSTVKVTLDRFATPTTERLIFK</sequence>
<dbReference type="InterPro" id="IPR016167">
    <property type="entry name" value="FAD-bd_PCMH_sub1"/>
</dbReference>
<dbReference type="PROSITE" id="PS51387">
    <property type="entry name" value="FAD_PCMH"/>
    <property type="match status" value="1"/>
</dbReference>
<name>A0A067PIE0_9AGAM</name>
<dbReference type="Proteomes" id="UP000027265">
    <property type="component" value="Unassembled WGS sequence"/>
</dbReference>
<evidence type="ECO:0000313" key="3">
    <source>
        <dbReference type="EMBL" id="KDQ54683.1"/>
    </source>
</evidence>
<dbReference type="Gene3D" id="3.30.465.10">
    <property type="match status" value="1"/>
</dbReference>
<dbReference type="OrthoDB" id="610608at2759"/>
<dbReference type="InterPro" id="IPR016169">
    <property type="entry name" value="FAD-bd_PCMH_sub2"/>
</dbReference>
<dbReference type="Pfam" id="PF04030">
    <property type="entry name" value="ALO"/>
    <property type="match status" value="1"/>
</dbReference>
<dbReference type="PANTHER" id="PTHR43762:SF1">
    <property type="entry name" value="D-ARABINONO-1,4-LACTONE OXIDASE"/>
    <property type="match status" value="1"/>
</dbReference>
<proteinExistence type="predicted"/>
<dbReference type="Gene3D" id="3.30.43.10">
    <property type="entry name" value="Uridine Diphospho-n-acetylenolpyruvylglucosamine Reductase, domain 2"/>
    <property type="match status" value="1"/>
</dbReference>
<dbReference type="InterPro" id="IPR007173">
    <property type="entry name" value="ALO_C"/>
</dbReference>
<reference evidence="4" key="1">
    <citation type="journal article" date="2014" name="Proc. Natl. Acad. Sci. U.S.A.">
        <title>Extensive sampling of basidiomycete genomes demonstrates inadequacy of the white-rot/brown-rot paradigm for wood decay fungi.</title>
        <authorList>
            <person name="Riley R."/>
            <person name="Salamov A.A."/>
            <person name="Brown D.W."/>
            <person name="Nagy L.G."/>
            <person name="Floudas D."/>
            <person name="Held B.W."/>
            <person name="Levasseur A."/>
            <person name="Lombard V."/>
            <person name="Morin E."/>
            <person name="Otillar R."/>
            <person name="Lindquist E.A."/>
            <person name="Sun H."/>
            <person name="LaButti K.M."/>
            <person name="Schmutz J."/>
            <person name="Jabbour D."/>
            <person name="Luo H."/>
            <person name="Baker S.E."/>
            <person name="Pisabarro A.G."/>
            <person name="Walton J.D."/>
            <person name="Blanchette R.A."/>
            <person name="Henrissat B."/>
            <person name="Martin F."/>
            <person name="Cullen D."/>
            <person name="Hibbett D.S."/>
            <person name="Grigoriev I.V."/>
        </authorList>
    </citation>
    <scope>NUCLEOTIDE SEQUENCE [LARGE SCALE GENOMIC DNA]</scope>
    <source>
        <strain evidence="4">MUCL 33604</strain>
    </source>
</reference>
<dbReference type="InParanoid" id="A0A067PIE0"/>
<protein>
    <recommendedName>
        <fullName evidence="2">FAD-binding PCMH-type domain-containing protein</fullName>
    </recommendedName>
</protein>
<keyword evidence="4" id="KW-1185">Reference proteome</keyword>
<evidence type="ECO:0000259" key="2">
    <source>
        <dbReference type="PROSITE" id="PS51387"/>
    </source>
</evidence>
<dbReference type="AlphaFoldDB" id="A0A067PIE0"/>
<dbReference type="GO" id="GO:0016020">
    <property type="term" value="C:membrane"/>
    <property type="evidence" value="ECO:0007669"/>
    <property type="project" value="InterPro"/>
</dbReference>
<feature type="domain" description="FAD-binding PCMH-type" evidence="2">
    <location>
        <begin position="135"/>
        <end position="331"/>
    </location>
</feature>
<dbReference type="EMBL" id="KL197728">
    <property type="protein sequence ID" value="KDQ54683.1"/>
    <property type="molecule type" value="Genomic_DNA"/>
</dbReference>
<organism evidence="3 4">
    <name type="scientific">Jaapia argillacea MUCL 33604</name>
    <dbReference type="NCBI Taxonomy" id="933084"/>
    <lineage>
        <taxon>Eukaryota</taxon>
        <taxon>Fungi</taxon>
        <taxon>Dikarya</taxon>
        <taxon>Basidiomycota</taxon>
        <taxon>Agaricomycotina</taxon>
        <taxon>Agaricomycetes</taxon>
        <taxon>Agaricomycetidae</taxon>
        <taxon>Jaapiales</taxon>
        <taxon>Jaapiaceae</taxon>
        <taxon>Jaapia</taxon>
    </lineage>
</organism>
<dbReference type="GO" id="GO:0005739">
    <property type="term" value="C:mitochondrion"/>
    <property type="evidence" value="ECO:0007669"/>
    <property type="project" value="TreeGrafter"/>
</dbReference>
<dbReference type="GO" id="GO:0071949">
    <property type="term" value="F:FAD binding"/>
    <property type="evidence" value="ECO:0007669"/>
    <property type="project" value="InterPro"/>
</dbReference>
<evidence type="ECO:0000256" key="1">
    <source>
        <dbReference type="ARBA" id="ARBA00023002"/>
    </source>
</evidence>
<dbReference type="InterPro" id="IPR010031">
    <property type="entry name" value="FAD_lactone_oxidase-like"/>
</dbReference>